<accession>A0ABM9B989</accession>
<protein>
    <submittedName>
        <fullName evidence="1">Uncharacterized protein</fullName>
    </submittedName>
</protein>
<dbReference type="EMBL" id="CAKMAB010000005">
    <property type="protein sequence ID" value="CAH1055050.1"/>
    <property type="molecule type" value="Genomic_DNA"/>
</dbReference>
<name>A0ABM9B989_9BACL</name>
<dbReference type="Proteomes" id="UP000838749">
    <property type="component" value="Unassembled WGS sequence"/>
</dbReference>
<gene>
    <name evidence="1" type="ORF">PAECIP111894_01200</name>
</gene>
<organism evidence="1 2">
    <name type="scientific">Paenibacillus pseudetheri</name>
    <dbReference type="NCBI Taxonomy" id="2897682"/>
    <lineage>
        <taxon>Bacteria</taxon>
        <taxon>Bacillati</taxon>
        <taxon>Bacillota</taxon>
        <taxon>Bacilli</taxon>
        <taxon>Bacillales</taxon>
        <taxon>Paenibacillaceae</taxon>
        <taxon>Paenibacillus</taxon>
    </lineage>
</organism>
<comment type="caution">
    <text evidence="1">The sequence shown here is derived from an EMBL/GenBank/DDBJ whole genome shotgun (WGS) entry which is preliminary data.</text>
</comment>
<evidence type="ECO:0000313" key="1">
    <source>
        <dbReference type="EMBL" id="CAH1055050.1"/>
    </source>
</evidence>
<evidence type="ECO:0000313" key="2">
    <source>
        <dbReference type="Proteomes" id="UP000838749"/>
    </source>
</evidence>
<keyword evidence="2" id="KW-1185">Reference proteome</keyword>
<proteinExistence type="predicted"/>
<reference evidence="1" key="1">
    <citation type="submission" date="2021-12" db="EMBL/GenBank/DDBJ databases">
        <authorList>
            <person name="Criscuolo A."/>
        </authorList>
    </citation>
    <scope>NUCLEOTIDE SEQUENCE</scope>
    <source>
        <strain evidence="1">CIP111894</strain>
    </source>
</reference>
<sequence>MTQVIKFQPLTYEQVVKVVNLTKPKYIGFARANVREMQV</sequence>